<protein>
    <submittedName>
        <fullName evidence="1">Uncharacterized protein</fullName>
    </submittedName>
</protein>
<evidence type="ECO:0000313" key="2">
    <source>
        <dbReference type="Proteomes" id="UP000605201"/>
    </source>
</evidence>
<proteinExistence type="predicted"/>
<dbReference type="EMBL" id="JACNIG010000068">
    <property type="protein sequence ID" value="MBC8430667.1"/>
    <property type="molecule type" value="Genomic_DNA"/>
</dbReference>
<dbReference type="AlphaFoldDB" id="A0A8J6P0L2"/>
<accession>A0A8J6P0L2</accession>
<sequence length="177" mass="20528">MNTIALKQDGSILLNGKTVATELLKVLGFRVELEEGYPLRGYFEMLEKHSLLMELNDFFPVYREEFRDCPKNGCCFNGIDYLEFSKTIEMIGFPGKRLEIYTSLMGIYGKETCEIKSLQLENLLDLPVKLGKLKHVIFGDRVDIFEFDTVYTLFEFIDGIAWELSFHGTPKQCEIRR</sequence>
<evidence type="ECO:0000313" key="1">
    <source>
        <dbReference type="EMBL" id="MBC8430667.1"/>
    </source>
</evidence>
<organism evidence="1 2">
    <name type="scientific">Candidatus Desulfatibia vada</name>
    <dbReference type="NCBI Taxonomy" id="2841696"/>
    <lineage>
        <taxon>Bacteria</taxon>
        <taxon>Pseudomonadati</taxon>
        <taxon>Thermodesulfobacteriota</taxon>
        <taxon>Desulfobacteria</taxon>
        <taxon>Desulfobacterales</taxon>
        <taxon>Desulfobacterales incertae sedis</taxon>
        <taxon>Candidatus Desulfatibia</taxon>
    </lineage>
</organism>
<dbReference type="Proteomes" id="UP000605201">
    <property type="component" value="Unassembled WGS sequence"/>
</dbReference>
<comment type="caution">
    <text evidence="1">The sequence shown here is derived from an EMBL/GenBank/DDBJ whole genome shotgun (WGS) entry which is preliminary data.</text>
</comment>
<gene>
    <name evidence="1" type="ORF">H8D96_01985</name>
</gene>
<name>A0A8J6P0L2_9BACT</name>
<reference evidence="1 2" key="1">
    <citation type="submission" date="2020-08" db="EMBL/GenBank/DDBJ databases">
        <title>Bridging the membrane lipid divide: bacteria of the FCB group superphylum have the potential to synthesize archaeal ether lipids.</title>
        <authorList>
            <person name="Villanueva L."/>
            <person name="Von Meijenfeldt F.A.B."/>
            <person name="Westbye A.B."/>
            <person name="Yadav S."/>
            <person name="Hopmans E.C."/>
            <person name="Dutilh B.E."/>
            <person name="Sinninghe Damste J.S."/>
        </authorList>
    </citation>
    <scope>NUCLEOTIDE SEQUENCE [LARGE SCALE GENOMIC DNA]</scope>
    <source>
        <strain evidence="1">NIOZ-UU17</strain>
    </source>
</reference>